<dbReference type="PANTHER" id="PTHR21342">
    <property type="entry name" value="PHOSPHOPANTETHEINE ADENYLYLTRANSFERASE"/>
    <property type="match status" value="1"/>
</dbReference>
<comment type="pathway">
    <text evidence="9">Cofactor biosynthesis; coenzyme A biosynthesis; CoA from (R)-pantothenate: step 4/5.</text>
</comment>
<dbReference type="InterPro" id="IPR014729">
    <property type="entry name" value="Rossmann-like_a/b/a_fold"/>
</dbReference>
<keyword evidence="4 9" id="KW-0547">Nucleotide-binding</keyword>
<keyword evidence="3 9" id="KW-0548">Nucleotidyltransferase</keyword>
<comment type="subcellular location">
    <subcellularLocation>
        <location evidence="9">Cytoplasm</location>
    </subcellularLocation>
</comment>
<name>A0A1I4CZM1_9HYPH</name>
<dbReference type="CDD" id="cd02163">
    <property type="entry name" value="PPAT"/>
    <property type="match status" value="1"/>
</dbReference>
<dbReference type="HAMAP" id="MF_00151">
    <property type="entry name" value="PPAT_bact"/>
    <property type="match status" value="1"/>
</dbReference>
<feature type="binding site" evidence="9">
    <location>
        <position position="108"/>
    </location>
    <ligand>
        <name>substrate</name>
    </ligand>
</feature>
<keyword evidence="5 9" id="KW-0067">ATP-binding</keyword>
<feature type="binding site" evidence="9">
    <location>
        <position position="32"/>
    </location>
    <ligand>
        <name>ATP</name>
        <dbReference type="ChEBI" id="CHEBI:30616"/>
    </ligand>
</feature>
<dbReference type="EMBL" id="FOSK01000010">
    <property type="protein sequence ID" value="SFK85879.1"/>
    <property type="molecule type" value="Genomic_DNA"/>
</dbReference>
<dbReference type="InterPro" id="IPR001980">
    <property type="entry name" value="PPAT"/>
</dbReference>
<proteinExistence type="inferred from homology"/>
<evidence type="ECO:0000256" key="1">
    <source>
        <dbReference type="ARBA" id="ARBA00022490"/>
    </source>
</evidence>
<feature type="binding site" evidence="9">
    <location>
        <begin position="109"/>
        <end position="111"/>
    </location>
    <ligand>
        <name>ATP</name>
        <dbReference type="ChEBI" id="CHEBI:30616"/>
    </ligand>
</feature>
<comment type="similarity">
    <text evidence="9">Belongs to the bacterial CoaD family.</text>
</comment>
<dbReference type="NCBIfam" id="TIGR00125">
    <property type="entry name" value="cyt_tran_rel"/>
    <property type="match status" value="1"/>
</dbReference>
<evidence type="ECO:0000256" key="6">
    <source>
        <dbReference type="ARBA" id="ARBA00022842"/>
    </source>
</evidence>
<evidence type="ECO:0000256" key="8">
    <source>
        <dbReference type="ARBA" id="ARBA00029346"/>
    </source>
</evidence>
<feature type="binding site" evidence="9">
    <location>
        <position position="119"/>
    </location>
    <ligand>
        <name>ATP</name>
        <dbReference type="ChEBI" id="CHEBI:30616"/>
    </ligand>
</feature>
<evidence type="ECO:0000313" key="11">
    <source>
        <dbReference type="EMBL" id="SFK85879.1"/>
    </source>
</evidence>
<sequence>MMLMGRGICDARDYMKRIALYPGSFDPMTHGHLDILEQSLVLADEVIVAIGIQASKAPLFSFEERVELIRLACEEQFGAENAARIRTVSFTRLVVDAAREHGSNILVRGLRDSTDLNYEMQMAGMNGAMAPDIKTVFFPSSPVMRPITATLVRQIAKMGGDYSSFVPKCVEAALKKRFEIA</sequence>
<gene>
    <name evidence="9" type="primary">coaD</name>
    <name evidence="11" type="ORF">SAMN04488518_110103</name>
</gene>
<feature type="binding site" evidence="9">
    <location>
        <position position="94"/>
    </location>
    <ligand>
        <name>substrate</name>
    </ligand>
</feature>
<dbReference type="Gene3D" id="3.40.50.620">
    <property type="entry name" value="HUPs"/>
    <property type="match status" value="1"/>
</dbReference>
<feature type="binding site" evidence="9">
    <location>
        <position position="56"/>
    </location>
    <ligand>
        <name>substrate</name>
    </ligand>
</feature>
<comment type="function">
    <text evidence="9">Reversibly transfers an adenylyl group from ATP to 4'-phosphopantetheine, yielding dephospho-CoA (dPCoA) and pyrophosphate.</text>
</comment>
<evidence type="ECO:0000256" key="3">
    <source>
        <dbReference type="ARBA" id="ARBA00022695"/>
    </source>
</evidence>
<dbReference type="EC" id="2.7.7.3" evidence="9"/>
<keyword evidence="1 9" id="KW-0963">Cytoplasm</keyword>
<dbReference type="SUPFAM" id="SSF52374">
    <property type="entry name" value="Nucleotidylyl transferase"/>
    <property type="match status" value="1"/>
</dbReference>
<evidence type="ECO:0000256" key="9">
    <source>
        <dbReference type="HAMAP-Rule" id="MF_00151"/>
    </source>
</evidence>
<dbReference type="PANTHER" id="PTHR21342:SF1">
    <property type="entry name" value="PHOSPHOPANTETHEINE ADENYLYLTRANSFERASE"/>
    <property type="match status" value="1"/>
</dbReference>
<keyword evidence="12" id="KW-1185">Reference proteome</keyword>
<feature type="site" description="Transition state stabilizer" evidence="9">
    <location>
        <position position="32"/>
    </location>
</feature>
<comment type="catalytic activity">
    <reaction evidence="8 9">
        <text>(R)-4'-phosphopantetheine + ATP + H(+) = 3'-dephospho-CoA + diphosphate</text>
        <dbReference type="Rhea" id="RHEA:19801"/>
        <dbReference type="ChEBI" id="CHEBI:15378"/>
        <dbReference type="ChEBI" id="CHEBI:30616"/>
        <dbReference type="ChEBI" id="CHEBI:33019"/>
        <dbReference type="ChEBI" id="CHEBI:57328"/>
        <dbReference type="ChEBI" id="CHEBI:61723"/>
        <dbReference type="EC" id="2.7.7.3"/>
    </reaction>
</comment>
<dbReference type="PRINTS" id="PR01020">
    <property type="entry name" value="LPSBIOSNTHSS"/>
</dbReference>
<dbReference type="GO" id="GO:0016779">
    <property type="term" value="F:nucleotidyltransferase activity"/>
    <property type="evidence" value="ECO:0007669"/>
    <property type="project" value="UniProtKB-KW"/>
</dbReference>
<dbReference type="NCBIfam" id="TIGR01510">
    <property type="entry name" value="coaD_prev_kdtB"/>
    <property type="match status" value="1"/>
</dbReference>
<keyword evidence="2 9" id="KW-0808">Transferase</keyword>
<accession>A0A1I4CZM1</accession>
<feature type="binding site" evidence="9">
    <location>
        <position position="24"/>
    </location>
    <ligand>
        <name>substrate</name>
    </ligand>
</feature>
<keyword evidence="6 9" id="KW-0460">Magnesium</keyword>
<comment type="subunit">
    <text evidence="9">Homohexamer.</text>
</comment>
<dbReference type="InterPro" id="IPR004821">
    <property type="entry name" value="Cyt_trans-like"/>
</dbReference>
<dbReference type="Pfam" id="PF01467">
    <property type="entry name" value="CTP_transf_like"/>
    <property type="match status" value="1"/>
</dbReference>
<evidence type="ECO:0000313" key="12">
    <source>
        <dbReference type="Proteomes" id="UP000199598"/>
    </source>
</evidence>
<evidence type="ECO:0000259" key="10">
    <source>
        <dbReference type="Pfam" id="PF01467"/>
    </source>
</evidence>
<keyword evidence="7 9" id="KW-0173">Coenzyme A biosynthesis</keyword>
<feature type="domain" description="Cytidyltransferase-like" evidence="10">
    <location>
        <begin position="20"/>
        <end position="154"/>
    </location>
</feature>
<evidence type="ECO:0000256" key="7">
    <source>
        <dbReference type="ARBA" id="ARBA00022993"/>
    </source>
</evidence>
<evidence type="ECO:0000256" key="4">
    <source>
        <dbReference type="ARBA" id="ARBA00022741"/>
    </source>
</evidence>
<reference evidence="11 12" key="1">
    <citation type="submission" date="2016-10" db="EMBL/GenBank/DDBJ databases">
        <authorList>
            <person name="Varghese N."/>
            <person name="Submissions S."/>
        </authorList>
    </citation>
    <scope>NUCLEOTIDE SEQUENCE [LARGE SCALE GENOMIC DNA]</scope>
    <source>
        <strain evidence="11 12">DSM 16392</strain>
    </source>
</reference>
<comment type="cofactor">
    <cofactor evidence="9">
        <name>Mg(2+)</name>
        <dbReference type="ChEBI" id="CHEBI:18420"/>
    </cofactor>
</comment>
<feature type="binding site" evidence="9">
    <location>
        <begin position="144"/>
        <end position="150"/>
    </location>
    <ligand>
        <name>ATP</name>
        <dbReference type="ChEBI" id="CHEBI:30616"/>
    </ligand>
</feature>
<evidence type="ECO:0000256" key="2">
    <source>
        <dbReference type="ARBA" id="ARBA00022679"/>
    </source>
</evidence>
<protein>
    <recommendedName>
        <fullName evidence="9">Phosphopantetheine adenylyltransferase</fullName>
        <ecNumber evidence="9">2.7.7.3</ecNumber>
    </recommendedName>
    <alternativeName>
        <fullName evidence="9">Dephospho-CoA pyrophosphorylase</fullName>
    </alternativeName>
    <alternativeName>
        <fullName evidence="9">Pantetheine-phosphate adenylyltransferase</fullName>
        <shortName evidence="9">PPAT</shortName>
    </alternativeName>
</protein>
<organism evidence="11 12">
    <name type="scientific">Pseudovibrio ascidiaceicola</name>
    <dbReference type="NCBI Taxonomy" id="285279"/>
    <lineage>
        <taxon>Bacteria</taxon>
        <taxon>Pseudomonadati</taxon>
        <taxon>Pseudomonadota</taxon>
        <taxon>Alphaproteobacteria</taxon>
        <taxon>Hyphomicrobiales</taxon>
        <taxon>Stappiaceae</taxon>
        <taxon>Pseudovibrio</taxon>
    </lineage>
</organism>
<feature type="binding site" evidence="9">
    <location>
        <begin position="24"/>
        <end position="25"/>
    </location>
    <ligand>
        <name>ATP</name>
        <dbReference type="ChEBI" id="CHEBI:30616"/>
    </ligand>
</feature>
<comment type="caution">
    <text evidence="11">The sequence shown here is derived from an EMBL/GenBank/DDBJ whole genome shotgun (WGS) entry which is preliminary data.</text>
</comment>
<dbReference type="Proteomes" id="UP000199598">
    <property type="component" value="Unassembled WGS sequence"/>
</dbReference>
<evidence type="ECO:0000256" key="5">
    <source>
        <dbReference type="ARBA" id="ARBA00022840"/>
    </source>
</evidence>